<dbReference type="PROSITE" id="PS00108">
    <property type="entry name" value="PROTEIN_KINASE_ST"/>
    <property type="match status" value="1"/>
</dbReference>
<keyword evidence="17" id="KW-1185">Reference proteome</keyword>
<keyword evidence="5" id="KW-0597">Phosphoprotein</keyword>
<dbReference type="SUPFAM" id="SSF56112">
    <property type="entry name" value="Protein kinase-like (PK-like)"/>
    <property type="match status" value="1"/>
</dbReference>
<dbReference type="PANTHER" id="PTHR24346">
    <property type="entry name" value="MAP/MICROTUBULE AFFINITY-REGULATING KINASE"/>
    <property type="match status" value="1"/>
</dbReference>
<dbReference type="InterPro" id="IPR000719">
    <property type="entry name" value="Prot_kinase_dom"/>
</dbReference>
<feature type="compositionally biased region" description="Basic residues" evidence="14">
    <location>
        <begin position="1085"/>
        <end position="1099"/>
    </location>
</feature>
<dbReference type="RefSeq" id="XP_038776882.1">
    <property type="nucleotide sequence ID" value="XM_038920954.1"/>
</dbReference>
<evidence type="ECO:0000259" key="15">
    <source>
        <dbReference type="PROSITE" id="PS50011"/>
    </source>
</evidence>
<feature type="compositionally biased region" description="Basic and acidic residues" evidence="14">
    <location>
        <begin position="370"/>
        <end position="380"/>
    </location>
</feature>
<dbReference type="KEGG" id="bnn:FOA43_000627"/>
<evidence type="ECO:0000313" key="16">
    <source>
        <dbReference type="EMBL" id="QPG73317.1"/>
    </source>
</evidence>
<evidence type="ECO:0000256" key="9">
    <source>
        <dbReference type="ARBA" id="ARBA00022840"/>
    </source>
</evidence>
<feature type="region of interest" description="Disordered" evidence="14">
    <location>
        <begin position="370"/>
        <end position="392"/>
    </location>
</feature>
<dbReference type="GO" id="GO:0005940">
    <property type="term" value="C:septin ring"/>
    <property type="evidence" value="ECO:0007669"/>
    <property type="project" value="UniProtKB-ARBA"/>
</dbReference>
<evidence type="ECO:0000256" key="5">
    <source>
        <dbReference type="ARBA" id="ARBA00022553"/>
    </source>
</evidence>
<keyword evidence="9 13" id="KW-0067">ATP-binding</keyword>
<dbReference type="Gene3D" id="1.10.510.10">
    <property type="entry name" value="Transferase(Phosphotransferase) domain 1"/>
    <property type="match status" value="1"/>
</dbReference>
<organism evidence="16 17">
    <name type="scientific">Eeniella nana</name>
    <name type="common">Yeast</name>
    <name type="synonym">Brettanomyces nanus</name>
    <dbReference type="NCBI Taxonomy" id="13502"/>
    <lineage>
        <taxon>Eukaryota</taxon>
        <taxon>Fungi</taxon>
        <taxon>Dikarya</taxon>
        <taxon>Ascomycota</taxon>
        <taxon>Saccharomycotina</taxon>
        <taxon>Pichiomycetes</taxon>
        <taxon>Pichiales</taxon>
        <taxon>Pichiaceae</taxon>
        <taxon>Brettanomyces</taxon>
    </lineage>
</organism>
<evidence type="ECO:0000256" key="1">
    <source>
        <dbReference type="ARBA" id="ARBA00004266"/>
    </source>
</evidence>
<feature type="region of interest" description="Disordered" evidence="14">
    <location>
        <begin position="1078"/>
        <end position="1099"/>
    </location>
</feature>
<evidence type="ECO:0000256" key="3">
    <source>
        <dbReference type="ARBA" id="ARBA00012513"/>
    </source>
</evidence>
<evidence type="ECO:0000256" key="10">
    <source>
        <dbReference type="ARBA" id="ARBA00023054"/>
    </source>
</evidence>
<dbReference type="AlphaFoldDB" id="A0A875RTA9"/>
<dbReference type="FunFam" id="1.10.510.10:FF:000394">
    <property type="entry name" value="Serine/threonine-protein kinase HSL1"/>
    <property type="match status" value="1"/>
</dbReference>
<dbReference type="PROSITE" id="PS50011">
    <property type="entry name" value="PROTEIN_KINASE_DOM"/>
    <property type="match status" value="1"/>
</dbReference>
<proteinExistence type="inferred from homology"/>
<comment type="catalytic activity">
    <reaction evidence="11">
        <text>L-threonyl-[protein] + ATP = O-phospho-L-threonyl-[protein] + ADP + H(+)</text>
        <dbReference type="Rhea" id="RHEA:46608"/>
        <dbReference type="Rhea" id="RHEA-COMP:11060"/>
        <dbReference type="Rhea" id="RHEA-COMP:11605"/>
        <dbReference type="ChEBI" id="CHEBI:15378"/>
        <dbReference type="ChEBI" id="CHEBI:30013"/>
        <dbReference type="ChEBI" id="CHEBI:30616"/>
        <dbReference type="ChEBI" id="CHEBI:61977"/>
        <dbReference type="ChEBI" id="CHEBI:456216"/>
        <dbReference type="EC" id="2.7.11.1"/>
    </reaction>
</comment>
<dbReference type="Pfam" id="PF00069">
    <property type="entry name" value="Pkinase"/>
    <property type="match status" value="1"/>
</dbReference>
<dbReference type="Proteomes" id="UP000662931">
    <property type="component" value="Chromosome 1"/>
</dbReference>
<evidence type="ECO:0000256" key="7">
    <source>
        <dbReference type="ARBA" id="ARBA00022741"/>
    </source>
</evidence>
<feature type="region of interest" description="Disordered" evidence="14">
    <location>
        <begin position="430"/>
        <end position="473"/>
    </location>
</feature>
<keyword evidence="7 13" id="KW-0547">Nucleotide-binding</keyword>
<reference evidence="16" key="1">
    <citation type="submission" date="2020-10" db="EMBL/GenBank/DDBJ databases">
        <authorList>
            <person name="Roach M.J.R."/>
        </authorList>
    </citation>
    <scope>NUCLEOTIDE SEQUENCE</scope>
    <source>
        <strain evidence="16">CBS 1945</strain>
    </source>
</reference>
<sequence>MSRRPNTSKRMAENRIGPWRLGRTLGRGSTGRVRLAKHCTTGRLAAIKIIPKSAGKQQTKGKMRVDEHGLPYGIEREIIIMKLISHPNIMGLYDVWENQNELYLVLEYVEGGELFDYLINHGRLTEREAAHYFRQIIDAVAYCHKFQICHRDLKPENILLDRNKNIKIADFGMAALETRQKLLETSCGSPHYASPEIVAGKAYHGSPSDVWSCGVILFALLTGHLPFDDPSIRTLLMKVQAGRFHMPSALSSEAKGLIWSMLKVKPSDRISIDKISSHPFLKKYESLEQHQHTDSIARQLDNLDVSAPVTSPDRDIFHNLQTLWHGVPGESIITKLQSSGGTPEKMFYYLLQNYKKTHVKQEISDFDFSSARRADDESRRVPVSRLPPSPRKLLKIPRRSSRRAIANALIKSTSTSSVVTTTIQNESGNIVQRSVKEIPNNSLKPAATSSSPQKRRRPLQKRSLNSLNENKRVPQPFKASNLFNKSISFSSIKSGESSNICFALPTQKKITFNPSDMAEFRYLVDTIFEGIVLGDDPKKGAKKPAMGQHVEEKRRSSYHTSTSDRKSYASDSMSTSADIQATSIYSPLPELPVSASETLHTTSLDNCFVSVLDPKARKISGKKVAISSAPSTQNITGASLALQKLGIDINSIDLSLSADSGSNLGLANASVTTSNTTATVSVEVPLHKPETNPTLTRSFSGMKSLKSNSTRNLKSFLDSQHQMISLDDFNKKQSNKQFHLAVPEVEFPNDGEVAGIRSVSRPVSAITAAATTCTDPSSLGTPNGKSHQEGKSIDYSLLGYDMSYSVHAAVQVPILNSSNDRFVHLKNVQSSENDKFADADEAFFQKNFIYDSIANGSQLKVHRKADSGSTQGSPNVYPTIRCSLMNGSNYELPETADKRLSLTPEKQKLWKATTNPPRISEEKRASLFADPQEDTPPINDEKEMERNSTIFNEEENSDRFVLRAIKDTSKARNSTALPIDSKRNSLFASARMSWASTASKAGSLFQHRALDVSPMDPVLGSNHREKDLEGRVIQFQEDEPGARPPEVLSSVATSLNTSVPTKRPSWFKRIFSSLLEKPKADRSKKSSKSKVRKRNKSLVRRKTSAQHFLPVVLNEYYIEEDYLTSKQAKAFLLDEDNKYTNLRIVQSVDNENELACAFTGRKRNKGIFKVIFEDQIGSQYGFGGCFVKIVKIKGGTLTFNRCCRVIDDGLRLLDSKQHDQLV</sequence>
<dbReference type="PROSITE" id="PS00107">
    <property type="entry name" value="PROTEIN_KINASE_ATP"/>
    <property type="match status" value="1"/>
</dbReference>
<evidence type="ECO:0000256" key="8">
    <source>
        <dbReference type="ARBA" id="ARBA00022777"/>
    </source>
</evidence>
<dbReference type="InterPro" id="IPR017441">
    <property type="entry name" value="Protein_kinase_ATP_BS"/>
</dbReference>
<evidence type="ECO:0000256" key="4">
    <source>
        <dbReference type="ARBA" id="ARBA00022527"/>
    </source>
</evidence>
<dbReference type="GO" id="GO:0035556">
    <property type="term" value="P:intracellular signal transduction"/>
    <property type="evidence" value="ECO:0007669"/>
    <property type="project" value="TreeGrafter"/>
</dbReference>
<comment type="similarity">
    <text evidence="2">Belongs to the protein kinase superfamily. CAMK Ser/Thr protein kinase family. NIM1 subfamily.</text>
</comment>
<dbReference type="SMART" id="SM00220">
    <property type="entry name" value="S_TKc"/>
    <property type="match status" value="1"/>
</dbReference>
<keyword evidence="6" id="KW-0808">Transferase</keyword>
<evidence type="ECO:0000256" key="11">
    <source>
        <dbReference type="ARBA" id="ARBA00047899"/>
    </source>
</evidence>
<comment type="catalytic activity">
    <reaction evidence="12">
        <text>L-seryl-[protein] + ATP = O-phospho-L-seryl-[protein] + ADP + H(+)</text>
        <dbReference type="Rhea" id="RHEA:17989"/>
        <dbReference type="Rhea" id="RHEA-COMP:9863"/>
        <dbReference type="Rhea" id="RHEA-COMP:11604"/>
        <dbReference type="ChEBI" id="CHEBI:15378"/>
        <dbReference type="ChEBI" id="CHEBI:29999"/>
        <dbReference type="ChEBI" id="CHEBI:30616"/>
        <dbReference type="ChEBI" id="CHEBI:83421"/>
        <dbReference type="ChEBI" id="CHEBI:456216"/>
        <dbReference type="EC" id="2.7.11.1"/>
    </reaction>
</comment>
<evidence type="ECO:0000256" key="12">
    <source>
        <dbReference type="ARBA" id="ARBA00048679"/>
    </source>
</evidence>
<evidence type="ECO:0000256" key="2">
    <source>
        <dbReference type="ARBA" id="ARBA00010791"/>
    </source>
</evidence>
<feature type="region of interest" description="Disordered" evidence="14">
    <location>
        <begin position="538"/>
        <end position="574"/>
    </location>
</feature>
<dbReference type="GO" id="GO:0001558">
    <property type="term" value="P:regulation of cell growth"/>
    <property type="evidence" value="ECO:0007669"/>
    <property type="project" value="UniProtKB-ARBA"/>
</dbReference>
<evidence type="ECO:0000256" key="14">
    <source>
        <dbReference type="SAM" id="MobiDB-lite"/>
    </source>
</evidence>
<dbReference type="EMBL" id="CP064812">
    <property type="protein sequence ID" value="QPG73317.1"/>
    <property type="molecule type" value="Genomic_DNA"/>
</dbReference>
<accession>A0A875RTA9</accession>
<name>A0A875RTA9_EENNA</name>
<gene>
    <name evidence="16" type="ORF">FOA43_000627</name>
</gene>
<dbReference type="InterPro" id="IPR008271">
    <property type="entry name" value="Ser/Thr_kinase_AS"/>
</dbReference>
<dbReference type="InterPro" id="IPR011009">
    <property type="entry name" value="Kinase-like_dom_sf"/>
</dbReference>
<keyword evidence="10" id="KW-0175">Coiled coil</keyword>
<evidence type="ECO:0000313" key="17">
    <source>
        <dbReference type="Proteomes" id="UP000662931"/>
    </source>
</evidence>
<protein>
    <recommendedName>
        <fullName evidence="3">non-specific serine/threonine protein kinase</fullName>
        <ecNumber evidence="3">2.7.11.1</ecNumber>
    </recommendedName>
</protein>
<dbReference type="GO" id="GO:0030447">
    <property type="term" value="P:filamentous growth"/>
    <property type="evidence" value="ECO:0007669"/>
    <property type="project" value="UniProtKB-ARBA"/>
</dbReference>
<evidence type="ECO:0000256" key="6">
    <source>
        <dbReference type="ARBA" id="ARBA00022679"/>
    </source>
</evidence>
<dbReference type="CDD" id="cd14081">
    <property type="entry name" value="STKc_BRSK1_2"/>
    <property type="match status" value="1"/>
</dbReference>
<evidence type="ECO:0000256" key="13">
    <source>
        <dbReference type="PROSITE-ProRule" id="PRU10141"/>
    </source>
</evidence>
<dbReference type="OrthoDB" id="504170at2759"/>
<dbReference type="GO" id="GO:0004674">
    <property type="term" value="F:protein serine/threonine kinase activity"/>
    <property type="evidence" value="ECO:0007669"/>
    <property type="project" value="UniProtKB-KW"/>
</dbReference>
<feature type="compositionally biased region" description="Polar residues" evidence="14">
    <location>
        <begin position="439"/>
        <end position="452"/>
    </location>
</feature>
<keyword evidence="8" id="KW-0418">Kinase</keyword>
<dbReference type="PANTHER" id="PTHR24346:SF110">
    <property type="entry name" value="NON-SPECIFIC SERINE_THREONINE PROTEIN KINASE"/>
    <property type="match status" value="1"/>
</dbReference>
<dbReference type="GeneID" id="62194028"/>
<feature type="binding site" evidence="13">
    <location>
        <position position="56"/>
    </location>
    <ligand>
        <name>ATP</name>
        <dbReference type="ChEBI" id="CHEBI:30616"/>
    </ligand>
</feature>
<dbReference type="EC" id="2.7.11.1" evidence="3"/>
<comment type="subcellular location">
    <subcellularLocation>
        <location evidence="1">Bud neck</location>
    </subcellularLocation>
</comment>
<dbReference type="GO" id="GO:0060258">
    <property type="term" value="P:negative regulation of filamentous growth"/>
    <property type="evidence" value="ECO:0007669"/>
    <property type="project" value="UniProtKB-ARBA"/>
</dbReference>
<dbReference type="GO" id="GO:0005524">
    <property type="term" value="F:ATP binding"/>
    <property type="evidence" value="ECO:0007669"/>
    <property type="project" value="UniProtKB-UniRule"/>
</dbReference>
<dbReference type="GO" id="GO:0005935">
    <property type="term" value="C:cellular bud neck"/>
    <property type="evidence" value="ECO:0007669"/>
    <property type="project" value="UniProtKB-SubCell"/>
</dbReference>
<feature type="domain" description="Protein kinase" evidence="15">
    <location>
        <begin position="19"/>
        <end position="281"/>
    </location>
</feature>
<keyword evidence="4" id="KW-0723">Serine/threonine-protein kinase</keyword>